<gene>
    <name evidence="5" type="ORF">HALOF300_00508</name>
</gene>
<evidence type="ECO:0000256" key="1">
    <source>
        <dbReference type="ARBA" id="ARBA00022723"/>
    </source>
</evidence>
<keyword evidence="4" id="KW-0411">Iron-sulfur</keyword>
<keyword evidence="6" id="KW-1185">Reference proteome</keyword>
<name>A0A7M4DEG8_9MICO</name>
<dbReference type="GO" id="GO:0046872">
    <property type="term" value="F:metal ion binding"/>
    <property type="evidence" value="ECO:0007669"/>
    <property type="project" value="UniProtKB-KW"/>
</dbReference>
<dbReference type="PANTHER" id="PTHR13184">
    <property type="entry name" value="37S RIBOSOMAL PROTEIN S22"/>
    <property type="match status" value="1"/>
</dbReference>
<evidence type="ECO:0000313" key="6">
    <source>
        <dbReference type="Proteomes" id="UP000419743"/>
    </source>
</evidence>
<evidence type="ECO:0000256" key="4">
    <source>
        <dbReference type="ARBA" id="ARBA00023014"/>
    </source>
</evidence>
<dbReference type="AlphaFoldDB" id="A0A7M4DEG8"/>
<dbReference type="GO" id="GO:0015935">
    <property type="term" value="C:small ribosomal subunit"/>
    <property type="evidence" value="ECO:0007669"/>
    <property type="project" value="TreeGrafter"/>
</dbReference>
<evidence type="ECO:0000256" key="2">
    <source>
        <dbReference type="ARBA" id="ARBA00022946"/>
    </source>
</evidence>
<dbReference type="Pfam" id="PF09243">
    <property type="entry name" value="Rsm22"/>
    <property type="match status" value="1"/>
</dbReference>
<sequence length="360" mass="37753">MELRRVYANSKDVASGAAVNLPEIDAFATGSLHVILARVYRLPAPLSDAIDGVVAEHPSAKVAAAARSLSERYLADHAASAPIIDSGLRAAAYVLTRMPATYAAARAAVEQVRLSVPGLEPRRVLDLGCGTGGVSAAVADAFDGVEELRLVDYSADALALAQRLLVGAGPRLVASQRRLGGRTVPDGAAVVELAVCGFVLGELDEAARAAVVAELVAAAPTVLIVEPGTPAGYRRILAAREQLLAAGLTLAAPCPHHEQCPLTGDDWCHAVARLERTVAHRAAKGGSRDYEDEKFAYIAATRLPVTRPAARVLRHPQIRSGHVLLELCRADGTAAGVTVSKKQGADYRAARRVQWGEGWG</sequence>
<dbReference type="GO" id="GO:0006412">
    <property type="term" value="P:translation"/>
    <property type="evidence" value="ECO:0007669"/>
    <property type="project" value="InterPro"/>
</dbReference>
<dbReference type="InterPro" id="IPR052571">
    <property type="entry name" value="Mt_RNA_Methyltransferase"/>
</dbReference>
<dbReference type="SUPFAM" id="SSF53335">
    <property type="entry name" value="S-adenosyl-L-methionine-dependent methyltransferases"/>
    <property type="match status" value="1"/>
</dbReference>
<accession>A0A7M4DEG8</accession>
<dbReference type="Gene3D" id="3.40.50.150">
    <property type="entry name" value="Vaccinia Virus protein VP39"/>
    <property type="match status" value="1"/>
</dbReference>
<dbReference type="InterPro" id="IPR015324">
    <property type="entry name" value="Ribosomal_Rsm22-like"/>
</dbReference>
<evidence type="ECO:0000313" key="5">
    <source>
        <dbReference type="EMBL" id="VZO35284.1"/>
    </source>
</evidence>
<dbReference type="InterPro" id="IPR029063">
    <property type="entry name" value="SAM-dependent_MTases_sf"/>
</dbReference>
<evidence type="ECO:0000256" key="3">
    <source>
        <dbReference type="ARBA" id="ARBA00023004"/>
    </source>
</evidence>
<dbReference type="CDD" id="cd02440">
    <property type="entry name" value="AdoMet_MTases"/>
    <property type="match status" value="1"/>
</dbReference>
<dbReference type="GO" id="GO:0008168">
    <property type="term" value="F:methyltransferase activity"/>
    <property type="evidence" value="ECO:0007669"/>
    <property type="project" value="InterPro"/>
</dbReference>
<protein>
    <submittedName>
        <fullName evidence="5">Mitochondrial small ribosomal subunit Rsm22</fullName>
    </submittedName>
</protein>
<dbReference type="GO" id="GO:0051536">
    <property type="term" value="F:iron-sulfur cluster binding"/>
    <property type="evidence" value="ECO:0007669"/>
    <property type="project" value="UniProtKB-KW"/>
</dbReference>
<comment type="caution">
    <text evidence="5">The sequence shown here is derived from an EMBL/GenBank/DDBJ whole genome shotgun (WGS) entry which is preliminary data.</text>
</comment>
<keyword evidence="2" id="KW-0809">Transit peptide</keyword>
<organism evidence="5 6">
    <name type="scientific">Occultella aeris</name>
    <dbReference type="NCBI Taxonomy" id="2761496"/>
    <lineage>
        <taxon>Bacteria</taxon>
        <taxon>Bacillati</taxon>
        <taxon>Actinomycetota</taxon>
        <taxon>Actinomycetes</taxon>
        <taxon>Micrococcales</taxon>
        <taxon>Ruaniaceae</taxon>
        <taxon>Occultella</taxon>
    </lineage>
</organism>
<keyword evidence="3" id="KW-0408">Iron</keyword>
<dbReference type="Proteomes" id="UP000419743">
    <property type="component" value="Unassembled WGS sequence"/>
</dbReference>
<keyword evidence="1" id="KW-0479">Metal-binding</keyword>
<proteinExistence type="predicted"/>
<dbReference type="EMBL" id="CACRYJ010000006">
    <property type="protein sequence ID" value="VZO35284.1"/>
    <property type="molecule type" value="Genomic_DNA"/>
</dbReference>
<dbReference type="PANTHER" id="PTHR13184:SF5">
    <property type="entry name" value="METHYLTRANSFERASE-LIKE PROTEIN 17, MITOCHONDRIAL"/>
    <property type="match status" value="1"/>
</dbReference>
<dbReference type="GO" id="GO:0003735">
    <property type="term" value="F:structural constituent of ribosome"/>
    <property type="evidence" value="ECO:0007669"/>
    <property type="project" value="TreeGrafter"/>
</dbReference>
<reference evidence="5 6" key="1">
    <citation type="submission" date="2019-11" db="EMBL/GenBank/DDBJ databases">
        <authorList>
            <person name="Criscuolo A."/>
        </authorList>
    </citation>
    <scope>NUCLEOTIDE SEQUENCE [LARGE SCALE GENOMIC DNA]</scope>
    <source>
        <strain evidence="5">CIP111667</strain>
    </source>
</reference>